<organism evidence="14 15">
    <name type="scientific">Anopheles farauti</name>
    <dbReference type="NCBI Taxonomy" id="69004"/>
    <lineage>
        <taxon>Eukaryota</taxon>
        <taxon>Metazoa</taxon>
        <taxon>Ecdysozoa</taxon>
        <taxon>Arthropoda</taxon>
        <taxon>Hexapoda</taxon>
        <taxon>Insecta</taxon>
        <taxon>Pterygota</taxon>
        <taxon>Neoptera</taxon>
        <taxon>Endopterygota</taxon>
        <taxon>Diptera</taxon>
        <taxon>Nematocera</taxon>
        <taxon>Culicoidea</taxon>
        <taxon>Culicidae</taxon>
        <taxon>Anophelinae</taxon>
        <taxon>Anopheles</taxon>
    </lineage>
</organism>
<evidence type="ECO:0000256" key="10">
    <source>
        <dbReference type="RuleBase" id="RU004334"/>
    </source>
</evidence>
<dbReference type="EnsemblMetazoa" id="AFAF003482-RA">
    <property type="protein sequence ID" value="AFAF003482-PA"/>
    <property type="gene ID" value="AFAF003482"/>
</dbReference>
<accession>A0A182Q5J8</accession>
<evidence type="ECO:0000256" key="3">
    <source>
        <dbReference type="ARBA" id="ARBA00022771"/>
    </source>
</evidence>
<dbReference type="VEuPathDB" id="VectorBase:AFAF003482"/>
<dbReference type="FunFam" id="3.30.50.10:FF:000015">
    <property type="entry name" value="Nuclear receptor subfamily 2, group C, member 1"/>
    <property type="match status" value="1"/>
</dbReference>
<keyword evidence="8 10" id="KW-0675">Receptor</keyword>
<evidence type="ECO:0000256" key="7">
    <source>
        <dbReference type="ARBA" id="ARBA00023163"/>
    </source>
</evidence>
<evidence type="ECO:0000256" key="4">
    <source>
        <dbReference type="ARBA" id="ARBA00022833"/>
    </source>
</evidence>
<feature type="region of interest" description="Disordered" evidence="11">
    <location>
        <begin position="151"/>
        <end position="203"/>
    </location>
</feature>
<dbReference type="InterPro" id="IPR001628">
    <property type="entry name" value="Znf_hrmn_rcpt"/>
</dbReference>
<feature type="region of interest" description="Disordered" evidence="11">
    <location>
        <begin position="42"/>
        <end position="68"/>
    </location>
</feature>
<dbReference type="Proteomes" id="UP000075886">
    <property type="component" value="Unassembled WGS sequence"/>
</dbReference>
<feature type="compositionally biased region" description="Basic residues" evidence="11">
    <location>
        <begin position="674"/>
        <end position="686"/>
    </location>
</feature>
<dbReference type="SUPFAM" id="SSF48508">
    <property type="entry name" value="Nuclear receptor ligand-binding domain"/>
    <property type="match status" value="1"/>
</dbReference>
<dbReference type="GO" id="GO:0043565">
    <property type="term" value="F:sequence-specific DNA binding"/>
    <property type="evidence" value="ECO:0007669"/>
    <property type="project" value="InterPro"/>
</dbReference>
<dbReference type="Gene3D" id="3.30.50.10">
    <property type="entry name" value="Erythroid Transcription Factor GATA-1, subunit A"/>
    <property type="match status" value="1"/>
</dbReference>
<dbReference type="InterPro" id="IPR013088">
    <property type="entry name" value="Znf_NHR/GATA"/>
</dbReference>
<dbReference type="PANTHER" id="PTHR24083">
    <property type="entry name" value="NUCLEAR HORMONE RECEPTOR"/>
    <property type="match status" value="1"/>
</dbReference>
<evidence type="ECO:0000256" key="8">
    <source>
        <dbReference type="ARBA" id="ARBA00023170"/>
    </source>
</evidence>
<keyword evidence="2 10" id="KW-0479">Metal-binding</keyword>
<feature type="region of interest" description="Disordered" evidence="11">
    <location>
        <begin position="756"/>
        <end position="778"/>
    </location>
</feature>
<reference evidence="14" key="2">
    <citation type="submission" date="2020-05" db="UniProtKB">
        <authorList>
            <consortium name="EnsemblMetazoa"/>
        </authorList>
    </citation>
    <scope>IDENTIFICATION</scope>
    <source>
        <strain evidence="14">FAR1</strain>
    </source>
</reference>
<keyword evidence="4 10" id="KW-0862">Zinc</keyword>
<dbReference type="EMBL" id="AXCN02000808">
    <property type="status" value="NOT_ANNOTATED_CDS"/>
    <property type="molecule type" value="Genomic_DNA"/>
</dbReference>
<dbReference type="GO" id="GO:0008270">
    <property type="term" value="F:zinc ion binding"/>
    <property type="evidence" value="ECO:0007669"/>
    <property type="project" value="UniProtKB-KW"/>
</dbReference>
<dbReference type="PRINTS" id="PR00047">
    <property type="entry name" value="STROIDFINGER"/>
</dbReference>
<evidence type="ECO:0000259" key="13">
    <source>
        <dbReference type="PROSITE" id="PS51843"/>
    </source>
</evidence>
<keyword evidence="3 10" id="KW-0863">Zinc-finger</keyword>
<dbReference type="InterPro" id="IPR050274">
    <property type="entry name" value="Nuclear_hormone_rcpt_NR2"/>
</dbReference>
<dbReference type="Pfam" id="PF00104">
    <property type="entry name" value="Hormone_recep"/>
    <property type="match status" value="1"/>
</dbReference>
<feature type="domain" description="NR LBD" evidence="13">
    <location>
        <begin position="406"/>
        <end position="741"/>
    </location>
</feature>
<comment type="subcellular location">
    <subcellularLocation>
        <location evidence="1 10">Nucleus</location>
    </subcellularLocation>
</comment>
<dbReference type="SMART" id="SM00430">
    <property type="entry name" value="HOLI"/>
    <property type="match status" value="1"/>
</dbReference>
<feature type="compositionally biased region" description="Acidic residues" evidence="11">
    <location>
        <begin position="656"/>
        <end position="668"/>
    </location>
</feature>
<reference evidence="15" key="1">
    <citation type="submission" date="2014-01" db="EMBL/GenBank/DDBJ databases">
        <title>The Genome Sequence of Anopheles farauti FAR1 (V2).</title>
        <authorList>
            <consortium name="The Broad Institute Genomics Platform"/>
            <person name="Neafsey D.E."/>
            <person name="Besansky N."/>
            <person name="Howell P."/>
            <person name="Walton C."/>
            <person name="Young S.K."/>
            <person name="Zeng Q."/>
            <person name="Gargeya S."/>
            <person name="Fitzgerald M."/>
            <person name="Haas B."/>
            <person name="Abouelleil A."/>
            <person name="Allen A.W."/>
            <person name="Alvarado L."/>
            <person name="Arachchi H.M."/>
            <person name="Berlin A.M."/>
            <person name="Chapman S.B."/>
            <person name="Gainer-Dewar J."/>
            <person name="Goldberg J."/>
            <person name="Griggs A."/>
            <person name="Gujja S."/>
            <person name="Hansen M."/>
            <person name="Howarth C."/>
            <person name="Imamovic A."/>
            <person name="Ireland A."/>
            <person name="Larimer J."/>
            <person name="McCowan C."/>
            <person name="Murphy C."/>
            <person name="Pearson M."/>
            <person name="Poon T.W."/>
            <person name="Priest M."/>
            <person name="Roberts A."/>
            <person name="Saif S."/>
            <person name="Shea T."/>
            <person name="Sisk P."/>
            <person name="Sykes S."/>
            <person name="Wortman J."/>
            <person name="Nusbaum C."/>
            <person name="Birren B."/>
        </authorList>
    </citation>
    <scope>NUCLEOTIDE SEQUENCE [LARGE SCALE GENOMIC DNA]</scope>
    <source>
        <strain evidence="15">FAR1</strain>
    </source>
</reference>
<evidence type="ECO:0000256" key="6">
    <source>
        <dbReference type="ARBA" id="ARBA00023125"/>
    </source>
</evidence>
<dbReference type="InterPro" id="IPR000536">
    <property type="entry name" value="Nucl_hrmn_rcpt_lig-bd"/>
</dbReference>
<dbReference type="PRINTS" id="PR00398">
    <property type="entry name" value="STRDHORMONER"/>
</dbReference>
<evidence type="ECO:0000313" key="14">
    <source>
        <dbReference type="EnsemblMetazoa" id="AFAF003482-PA"/>
    </source>
</evidence>
<dbReference type="GO" id="GO:0003700">
    <property type="term" value="F:DNA-binding transcription factor activity"/>
    <property type="evidence" value="ECO:0007669"/>
    <property type="project" value="InterPro"/>
</dbReference>
<evidence type="ECO:0000259" key="12">
    <source>
        <dbReference type="PROSITE" id="PS51030"/>
    </source>
</evidence>
<keyword evidence="5 10" id="KW-0805">Transcription regulation</keyword>
<keyword evidence="9 10" id="KW-0539">Nucleus</keyword>
<name>A0A182Q5J8_9DIPT</name>
<feature type="compositionally biased region" description="Polar residues" evidence="11">
    <location>
        <begin position="236"/>
        <end position="246"/>
    </location>
</feature>
<dbReference type="InterPro" id="IPR035500">
    <property type="entry name" value="NHR-like_dom_sf"/>
</dbReference>
<evidence type="ECO:0000313" key="15">
    <source>
        <dbReference type="Proteomes" id="UP000075886"/>
    </source>
</evidence>
<evidence type="ECO:0000256" key="2">
    <source>
        <dbReference type="ARBA" id="ARBA00022723"/>
    </source>
</evidence>
<evidence type="ECO:0000256" key="5">
    <source>
        <dbReference type="ARBA" id="ARBA00023015"/>
    </source>
</evidence>
<dbReference type="STRING" id="69004.A0A182Q5J8"/>
<feature type="region of interest" description="Disordered" evidence="11">
    <location>
        <begin position="236"/>
        <end position="306"/>
    </location>
</feature>
<evidence type="ECO:0000256" key="11">
    <source>
        <dbReference type="SAM" id="MobiDB-lite"/>
    </source>
</evidence>
<feature type="compositionally biased region" description="Basic and acidic residues" evidence="11">
    <location>
        <begin position="151"/>
        <end position="163"/>
    </location>
</feature>
<evidence type="ECO:0008006" key="16">
    <source>
        <dbReference type="Google" id="ProtNLM"/>
    </source>
</evidence>
<proteinExistence type="inferred from homology"/>
<feature type="region of interest" description="Disordered" evidence="11">
    <location>
        <begin position="646"/>
        <end position="694"/>
    </location>
</feature>
<dbReference type="SUPFAM" id="SSF57716">
    <property type="entry name" value="Glucocorticoid receptor-like (DNA-binding domain)"/>
    <property type="match status" value="1"/>
</dbReference>
<dbReference type="GO" id="GO:0005634">
    <property type="term" value="C:nucleus"/>
    <property type="evidence" value="ECO:0007669"/>
    <property type="project" value="UniProtKB-SubCell"/>
</dbReference>
<keyword evidence="7 10" id="KW-0804">Transcription</keyword>
<evidence type="ECO:0000256" key="1">
    <source>
        <dbReference type="ARBA" id="ARBA00004123"/>
    </source>
</evidence>
<feature type="compositionally biased region" description="Gly residues" evidence="11">
    <location>
        <begin position="363"/>
        <end position="387"/>
    </location>
</feature>
<protein>
    <recommendedName>
        <fullName evidence="16">Nuclear receptor domain-containing protein</fullName>
    </recommendedName>
</protein>
<keyword evidence="6 10" id="KW-0238">DNA-binding</keyword>
<feature type="region of interest" description="Disordered" evidence="11">
    <location>
        <begin position="361"/>
        <end position="387"/>
    </location>
</feature>
<keyword evidence="15" id="KW-1185">Reference proteome</keyword>
<dbReference type="Pfam" id="PF00105">
    <property type="entry name" value="zf-C4"/>
    <property type="match status" value="1"/>
</dbReference>
<dbReference type="PROSITE" id="PS51030">
    <property type="entry name" value="NUCLEAR_REC_DBD_2"/>
    <property type="match status" value="1"/>
</dbReference>
<dbReference type="Gene3D" id="1.10.565.10">
    <property type="entry name" value="Retinoid X Receptor"/>
    <property type="match status" value="1"/>
</dbReference>
<sequence length="778" mass="83960">MCALRLEVEEKEEEEVKPFPGGSVMKLEGSIHLQQQQQLGGAVAHEDKSYHGQSSATHQHQQHHLHQQNLPQNSMSIELCLVCGDRASGRHYGAISCEGCKGFFKRSIRKQLGYQCRGSMNCEVTKHHRNRCQYCRLQKCLACGMRSDSVQHERKPIIDKKDGQSGPNPNSKYNPHRNKEYHHHSGSSSLKGGDTKGSSGASASSVSSAAAAASFLNYLPGFSLADFTANLSKRTSSLADKSSPSGLSLGRDAERPSAAASSGHQFSSSGTGTGTVVGTGSMSPFGGLQSLKTEVPDRGSGAEYGAGSVSTSAADSIAALIGLNTTAAVAAVAMSGATLGASGPGAAAAAAALLAGDPTTDGSAGGDGGGGGVGGGGGGGGGVGMRGSGGSSIGSGGVFGTAMDTSDANSMDKSLLCSSLEFIQSMEQELNSNLNNNFGIKSELNNGSEEPCIDYDYGGIGRGEMALTESCVNFDIQVPNVLPNYLSVHYVCETGSRLLFATVHWMKKNHVFQMLSDGFQGELVRQVWPELFMIGLAQSSGQLSFNTIMLALIQYMKTVILNRKYSADVICYLKKYILLIQEFVNDLQKMNLTDQEYAYLRLLSIFNPDNVLQEKEKNQHLVKLQELILSEFRDYYRDRHTRLVSSESEENLRATEEDENDDEDEDDYYERSQPRRRRHQHHHHRQQQAQAQGEQRMMRLLLKLPTLRALNSKRDLEDLFFSNLIGQVQIDSVLTYVLQTNDGAVSFANMVQKYEPTTVGPPGGNGNNGIPTAMDSDE</sequence>
<dbReference type="SMART" id="SM00399">
    <property type="entry name" value="ZnF_C4"/>
    <property type="match status" value="1"/>
</dbReference>
<dbReference type="PROSITE" id="PS51843">
    <property type="entry name" value="NR_LBD"/>
    <property type="match status" value="1"/>
</dbReference>
<dbReference type="AlphaFoldDB" id="A0A182Q5J8"/>
<evidence type="ECO:0000256" key="9">
    <source>
        <dbReference type="ARBA" id="ARBA00023242"/>
    </source>
</evidence>
<dbReference type="PROSITE" id="PS00031">
    <property type="entry name" value="NUCLEAR_REC_DBD_1"/>
    <property type="match status" value="1"/>
</dbReference>
<feature type="compositionally biased region" description="Basic residues" evidence="11">
    <location>
        <begin position="174"/>
        <end position="185"/>
    </location>
</feature>
<feature type="compositionally biased region" description="Low complexity" evidence="11">
    <location>
        <begin position="186"/>
        <end position="203"/>
    </location>
</feature>
<comment type="similarity">
    <text evidence="10">Belongs to the nuclear hormone receptor family.</text>
</comment>
<feature type="domain" description="Nuclear receptor" evidence="12">
    <location>
        <begin position="77"/>
        <end position="152"/>
    </location>
</feature>
<dbReference type="InterPro" id="IPR001723">
    <property type="entry name" value="Nuclear_hrmn_rcpt"/>
</dbReference>